<feature type="region of interest" description="Disordered" evidence="2">
    <location>
        <begin position="331"/>
        <end position="416"/>
    </location>
</feature>
<dbReference type="Proteomes" id="UP001168877">
    <property type="component" value="Unassembled WGS sequence"/>
</dbReference>
<evidence type="ECO:0000313" key="4">
    <source>
        <dbReference type="EMBL" id="KAK0603621.1"/>
    </source>
</evidence>
<reference evidence="4" key="1">
    <citation type="journal article" date="2022" name="Plant J.">
        <title>Strategies of tolerance reflected in two North American maple genomes.</title>
        <authorList>
            <person name="McEvoy S.L."/>
            <person name="Sezen U.U."/>
            <person name="Trouern-Trend A."/>
            <person name="McMahon S.M."/>
            <person name="Schaberg P.G."/>
            <person name="Yang J."/>
            <person name="Wegrzyn J.L."/>
            <person name="Swenson N.G."/>
        </authorList>
    </citation>
    <scope>NUCLEOTIDE SEQUENCE</scope>
    <source>
        <strain evidence="4">NS2018</strain>
    </source>
</reference>
<feature type="compositionally biased region" description="Basic and acidic residues" evidence="2">
    <location>
        <begin position="374"/>
        <end position="383"/>
    </location>
</feature>
<dbReference type="EMBL" id="JAUESC010000002">
    <property type="protein sequence ID" value="KAK0603621.1"/>
    <property type="molecule type" value="Genomic_DNA"/>
</dbReference>
<dbReference type="GO" id="GO:0000398">
    <property type="term" value="P:mRNA splicing, via spliceosome"/>
    <property type="evidence" value="ECO:0007669"/>
    <property type="project" value="InterPro"/>
</dbReference>
<feature type="compositionally biased region" description="Basic and acidic residues" evidence="2">
    <location>
        <begin position="347"/>
        <end position="357"/>
    </location>
</feature>
<comment type="caution">
    <text evidence="4">The sequence shown here is derived from an EMBL/GenBank/DDBJ whole genome shotgun (WGS) entry which is preliminary data.</text>
</comment>
<feature type="region of interest" description="Disordered" evidence="2">
    <location>
        <begin position="202"/>
        <end position="228"/>
    </location>
</feature>
<dbReference type="Pfam" id="PF02731">
    <property type="entry name" value="SKIP_SNW"/>
    <property type="match status" value="1"/>
</dbReference>
<feature type="region of interest" description="Disordered" evidence="2">
    <location>
        <begin position="154"/>
        <end position="181"/>
    </location>
</feature>
<evidence type="ECO:0000259" key="3">
    <source>
        <dbReference type="Pfam" id="PF02731"/>
    </source>
</evidence>
<name>A0AA39T336_ACESA</name>
<gene>
    <name evidence="4" type="ORF">LWI29_006876</name>
</gene>
<dbReference type="PANTHER" id="PTHR12096">
    <property type="entry name" value="NUCLEAR PROTEIN SKIP-RELATED"/>
    <property type="match status" value="1"/>
</dbReference>
<sequence length="416" mass="46496">MAAIGLLPSTKDEDIQIIGALELCYPGSEIPDWFDFRSMGASINSLGNVHDNCITYEKLKLSTSQSSITNLCIQGLGFQVVFVFGVYLNMAMLKDILPPVKASNPSLYDHSSDPWFKSRYSSSSEAECSTEINHKPVPPYLNRQGFIPRKIEDFGDGDFDQIDEESEDDEEEEEKQREIDEITQETKAALEKIVNVKLSAAQPKNVPQQSQDSKYVKYKPSQQSAAFNSGAKERIIRMVEKPVDPLEPPKFKHKRVPKASGSPPVPIMHSPPRPVTVKDQQDWKIPPCISNWKNPKGYTIPLDKRLAADGRGLQEVQINTMYEQLEKIMKTERFKPDKGFAGSSERSGPRDRPLEFEKEAEEADPFGLDQFLTEVKKGKKTMDKIGSGGTMRASAGSSRDDTGGSGRSRIGFERGR</sequence>
<accession>A0AA39T336</accession>
<protein>
    <recommendedName>
        <fullName evidence="3">SKI-interacting protein SKIP SNW domain-containing protein</fullName>
    </recommendedName>
</protein>
<reference evidence="4" key="2">
    <citation type="submission" date="2023-06" db="EMBL/GenBank/DDBJ databases">
        <authorList>
            <person name="Swenson N.G."/>
            <person name="Wegrzyn J.L."/>
            <person name="Mcevoy S.L."/>
        </authorList>
    </citation>
    <scope>NUCLEOTIDE SEQUENCE</scope>
    <source>
        <strain evidence="4">NS2018</strain>
        <tissue evidence="4">Leaf</tissue>
    </source>
</reference>
<evidence type="ECO:0000256" key="1">
    <source>
        <dbReference type="ARBA" id="ARBA00010197"/>
    </source>
</evidence>
<evidence type="ECO:0000256" key="2">
    <source>
        <dbReference type="SAM" id="MobiDB-lite"/>
    </source>
</evidence>
<feature type="domain" description="SKI-interacting protein SKIP SNW" evidence="3">
    <location>
        <begin position="214"/>
        <end position="329"/>
    </location>
</feature>
<organism evidence="4 5">
    <name type="scientific">Acer saccharum</name>
    <name type="common">Sugar maple</name>
    <dbReference type="NCBI Taxonomy" id="4024"/>
    <lineage>
        <taxon>Eukaryota</taxon>
        <taxon>Viridiplantae</taxon>
        <taxon>Streptophyta</taxon>
        <taxon>Embryophyta</taxon>
        <taxon>Tracheophyta</taxon>
        <taxon>Spermatophyta</taxon>
        <taxon>Magnoliopsida</taxon>
        <taxon>eudicotyledons</taxon>
        <taxon>Gunneridae</taxon>
        <taxon>Pentapetalae</taxon>
        <taxon>rosids</taxon>
        <taxon>malvids</taxon>
        <taxon>Sapindales</taxon>
        <taxon>Sapindaceae</taxon>
        <taxon>Hippocastanoideae</taxon>
        <taxon>Acereae</taxon>
        <taxon>Acer</taxon>
    </lineage>
</organism>
<dbReference type="InterPro" id="IPR004015">
    <property type="entry name" value="SKI-int_prot_SKIP_SNW-dom"/>
</dbReference>
<dbReference type="InterPro" id="IPR017862">
    <property type="entry name" value="SKI-int_prot_SKIP"/>
</dbReference>
<proteinExistence type="inferred from homology"/>
<dbReference type="AlphaFoldDB" id="A0AA39T336"/>
<comment type="similarity">
    <text evidence="1">Belongs to the SNW family.</text>
</comment>
<feature type="region of interest" description="Disordered" evidence="2">
    <location>
        <begin position="244"/>
        <end position="288"/>
    </location>
</feature>
<evidence type="ECO:0000313" key="5">
    <source>
        <dbReference type="Proteomes" id="UP001168877"/>
    </source>
</evidence>
<feature type="compositionally biased region" description="Pro residues" evidence="2">
    <location>
        <begin position="263"/>
        <end position="274"/>
    </location>
</feature>
<feature type="compositionally biased region" description="Acidic residues" evidence="2">
    <location>
        <begin position="154"/>
        <end position="173"/>
    </location>
</feature>
<dbReference type="GO" id="GO:0005681">
    <property type="term" value="C:spliceosomal complex"/>
    <property type="evidence" value="ECO:0007669"/>
    <property type="project" value="InterPro"/>
</dbReference>
<keyword evidence="5" id="KW-1185">Reference proteome</keyword>